<gene>
    <name evidence="1" type="ORF">SPARVUS_LOCUS11384412</name>
</gene>
<reference evidence="1" key="1">
    <citation type="submission" date="2023-05" db="EMBL/GenBank/DDBJ databases">
        <authorList>
            <person name="Stuckert A."/>
        </authorList>
    </citation>
    <scope>NUCLEOTIDE SEQUENCE</scope>
</reference>
<keyword evidence="2" id="KW-1185">Reference proteome</keyword>
<evidence type="ECO:0000313" key="2">
    <source>
        <dbReference type="Proteomes" id="UP001162483"/>
    </source>
</evidence>
<name>A0ABN9F655_9NEOB</name>
<dbReference type="Proteomes" id="UP001162483">
    <property type="component" value="Unassembled WGS sequence"/>
</dbReference>
<comment type="caution">
    <text evidence="1">The sequence shown here is derived from an EMBL/GenBank/DDBJ whole genome shotgun (WGS) entry which is preliminary data.</text>
</comment>
<accession>A0ABN9F655</accession>
<feature type="non-terminal residue" evidence="1">
    <location>
        <position position="1"/>
    </location>
</feature>
<organism evidence="1 2">
    <name type="scientific">Staurois parvus</name>
    <dbReference type="NCBI Taxonomy" id="386267"/>
    <lineage>
        <taxon>Eukaryota</taxon>
        <taxon>Metazoa</taxon>
        <taxon>Chordata</taxon>
        <taxon>Craniata</taxon>
        <taxon>Vertebrata</taxon>
        <taxon>Euteleostomi</taxon>
        <taxon>Amphibia</taxon>
        <taxon>Batrachia</taxon>
        <taxon>Anura</taxon>
        <taxon>Neobatrachia</taxon>
        <taxon>Ranoidea</taxon>
        <taxon>Ranidae</taxon>
        <taxon>Staurois</taxon>
    </lineage>
</organism>
<dbReference type="EMBL" id="CATNWA010016425">
    <property type="protein sequence ID" value="CAI9592525.1"/>
    <property type="molecule type" value="Genomic_DNA"/>
</dbReference>
<evidence type="ECO:0000313" key="1">
    <source>
        <dbReference type="EMBL" id="CAI9592525.1"/>
    </source>
</evidence>
<proteinExistence type="predicted"/>
<sequence>NHLWDFYFFLNKPKITEKFEKKFFFLSFCYTIL</sequence>
<protein>
    <submittedName>
        <fullName evidence="1">Uncharacterized protein</fullName>
    </submittedName>
</protein>